<dbReference type="AlphaFoldDB" id="A0A934R7X1"/>
<accession>A0A934R7X1</accession>
<gene>
    <name evidence="1" type="ORF">JIN84_14665</name>
</gene>
<sequence>MMKSYLPLFGLLLAGILTGVFGGRFVADHAGARPSMDHGSAGGSATLDGRPARKVLTPAADAHDIKSLLRWWILEESGGSEESMQLGRMDGAEIRSLMGNLVRSMSEEGWEEIDSLLSKAADELFRREGENALRWADALDVAGGRETILHSLIGSAARNDPALAKSWYDHYRLEFAKSSSSSILAAAIRGATARGVEDMIELKKIFGNDLLFGMPIGPLPDDFDYRLFINNFSAGEPDSRTTVQYWAAKDPEAAWAGVRELAQTEGQQAAMYMGALFAGKAVGGKEKEAIRWLLPKLAEFSQDDRNRALDDLFNDSWGPRMAIAEVMAELPGDEDRIVVALGVINPNGASPWALEALRSIGSPAGQVSTLLRSVSRHAGDVSSQEIRFYTNLMDELRLPREDREKIDAELWKRGR</sequence>
<evidence type="ECO:0000313" key="1">
    <source>
        <dbReference type="EMBL" id="MBK1816865.1"/>
    </source>
</evidence>
<name>A0A934R7X1_9BACT</name>
<dbReference type="RefSeq" id="WP_200351789.1">
    <property type="nucleotide sequence ID" value="NZ_BAABHZ010000006.1"/>
</dbReference>
<reference evidence="1" key="1">
    <citation type="submission" date="2021-01" db="EMBL/GenBank/DDBJ databases">
        <title>Modified the classification status of verrucomicrobia.</title>
        <authorList>
            <person name="Feng X."/>
        </authorList>
    </citation>
    <scope>NUCLEOTIDE SEQUENCE</scope>
    <source>
        <strain evidence="1">JCM 18052</strain>
    </source>
</reference>
<dbReference type="EMBL" id="JAENIK010000011">
    <property type="protein sequence ID" value="MBK1816865.1"/>
    <property type="molecule type" value="Genomic_DNA"/>
</dbReference>
<comment type="caution">
    <text evidence="1">The sequence shown here is derived from an EMBL/GenBank/DDBJ whole genome shotgun (WGS) entry which is preliminary data.</text>
</comment>
<keyword evidence="2" id="KW-1185">Reference proteome</keyword>
<organism evidence="1 2">
    <name type="scientific">Luteolibacter yonseiensis</name>
    <dbReference type="NCBI Taxonomy" id="1144680"/>
    <lineage>
        <taxon>Bacteria</taxon>
        <taxon>Pseudomonadati</taxon>
        <taxon>Verrucomicrobiota</taxon>
        <taxon>Verrucomicrobiia</taxon>
        <taxon>Verrucomicrobiales</taxon>
        <taxon>Verrucomicrobiaceae</taxon>
        <taxon>Luteolibacter</taxon>
    </lineage>
</organism>
<proteinExistence type="predicted"/>
<dbReference type="Proteomes" id="UP000600139">
    <property type="component" value="Unassembled WGS sequence"/>
</dbReference>
<protein>
    <submittedName>
        <fullName evidence="1">Uncharacterized protein</fullName>
    </submittedName>
</protein>
<evidence type="ECO:0000313" key="2">
    <source>
        <dbReference type="Proteomes" id="UP000600139"/>
    </source>
</evidence>